<proteinExistence type="inferred from homology"/>
<evidence type="ECO:0000256" key="2">
    <source>
        <dbReference type="ARBA" id="ARBA00008837"/>
    </source>
</evidence>
<dbReference type="Proteomes" id="UP000054886">
    <property type="component" value="Unassembled WGS sequence"/>
</dbReference>
<evidence type="ECO:0000313" key="4">
    <source>
        <dbReference type="Proteomes" id="UP000054886"/>
    </source>
</evidence>
<dbReference type="PANTHER" id="PTHR16184">
    <property type="entry name" value="ELONGATOR COMPLEX PROTEIN 6"/>
    <property type="match status" value="1"/>
</dbReference>
<dbReference type="GO" id="GO:0032447">
    <property type="term" value="P:protein urmylation"/>
    <property type="evidence" value="ECO:0007669"/>
    <property type="project" value="EnsemblFungi"/>
</dbReference>
<name>A0A0W0CLT5_CANGB</name>
<evidence type="ECO:0000256" key="1">
    <source>
        <dbReference type="ARBA" id="ARBA00005043"/>
    </source>
</evidence>
<evidence type="ECO:0000313" key="3">
    <source>
        <dbReference type="EMBL" id="KTA97340.1"/>
    </source>
</evidence>
<dbReference type="VEuPathDB" id="FungiDB:GWK60_M13893"/>
<dbReference type="VEuPathDB" id="FungiDB:GVI51_M13937"/>
<dbReference type="EMBL" id="LLZZ01000161">
    <property type="protein sequence ID" value="KTA97340.1"/>
    <property type="molecule type" value="Genomic_DNA"/>
</dbReference>
<dbReference type="GO" id="GO:0002098">
    <property type="term" value="P:tRNA wobble uridine modification"/>
    <property type="evidence" value="ECO:0007669"/>
    <property type="project" value="EnsemblFungi"/>
</dbReference>
<organism evidence="3 4">
    <name type="scientific">Candida glabrata</name>
    <name type="common">Yeast</name>
    <name type="synonym">Torulopsis glabrata</name>
    <dbReference type="NCBI Taxonomy" id="5478"/>
    <lineage>
        <taxon>Eukaryota</taxon>
        <taxon>Fungi</taxon>
        <taxon>Dikarya</taxon>
        <taxon>Ascomycota</taxon>
        <taxon>Saccharomycotina</taxon>
        <taxon>Saccharomycetes</taxon>
        <taxon>Saccharomycetales</taxon>
        <taxon>Saccharomycetaceae</taxon>
        <taxon>Nakaseomyces</taxon>
    </lineage>
</organism>
<dbReference type="VEuPathDB" id="FungiDB:B1J91_M13959g"/>
<dbReference type="InterPro" id="IPR027417">
    <property type="entry name" value="P-loop_NTPase"/>
</dbReference>
<dbReference type="Gene3D" id="3.40.50.300">
    <property type="entry name" value="P-loop containing nucleotide triphosphate hydrolases"/>
    <property type="match status" value="1"/>
</dbReference>
<accession>A0A0W0CLT5</accession>
<comment type="pathway">
    <text evidence="1">tRNA modification; 5-methoxycarbonylmethyl-2-thiouridine-tRNA biosynthesis.</text>
</comment>
<dbReference type="GO" id="GO:0000049">
    <property type="term" value="F:tRNA binding"/>
    <property type="evidence" value="ECO:0007669"/>
    <property type="project" value="EnsemblFungi"/>
</dbReference>
<dbReference type="CDD" id="cd19495">
    <property type="entry name" value="Elp6"/>
    <property type="match status" value="1"/>
</dbReference>
<comment type="caution">
    <text evidence="3">The sequence shown here is derived from an EMBL/GenBank/DDBJ whole genome shotgun (WGS) entry which is preliminary data.</text>
</comment>
<dbReference type="GO" id="GO:0042802">
    <property type="term" value="F:identical protein binding"/>
    <property type="evidence" value="ECO:0007669"/>
    <property type="project" value="EnsemblFungi"/>
</dbReference>
<dbReference type="VEuPathDB" id="FungiDB:GW608_M13893"/>
<dbReference type="InterPro" id="IPR018627">
    <property type="entry name" value="ELP6"/>
</dbReference>
<dbReference type="GO" id="GO:0033588">
    <property type="term" value="C:elongator holoenzyme complex"/>
    <property type="evidence" value="ECO:0007669"/>
    <property type="project" value="EnsemblFungi"/>
</dbReference>
<gene>
    <name evidence="3" type="ORF">AO440_004453</name>
</gene>
<dbReference type="GO" id="GO:0006357">
    <property type="term" value="P:regulation of transcription by RNA polymerase II"/>
    <property type="evidence" value="ECO:0007669"/>
    <property type="project" value="EnsemblFungi"/>
</dbReference>
<dbReference type="AlphaFoldDB" id="A0A0W0CLT5"/>
<dbReference type="GO" id="GO:0016887">
    <property type="term" value="F:ATP hydrolysis activity"/>
    <property type="evidence" value="ECO:0007669"/>
    <property type="project" value="EnsemblFungi"/>
</dbReference>
<dbReference type="VEuPathDB" id="FungiDB:CAGL0M13959g"/>
<dbReference type="PANTHER" id="PTHR16184:SF6">
    <property type="entry name" value="ELONGATOR COMPLEX PROTEIN 6"/>
    <property type="match status" value="1"/>
</dbReference>
<protein>
    <submittedName>
        <fullName evidence="3">Elongator complex protein 6</fullName>
    </submittedName>
</protein>
<sequence length="263" mass="29392">MVQRQDLVLFSDHTVVSDKLFDSQENVVINVTSTQATQATWLNTVLMESYLLGSPVSLNSEQKSSVAQVRNGKWITVASLVHNTGFFQANFNRLQVDSSHYKIVDLLTDFVQLISGKPTEKILLTLLDMFPENRNGMIIIEQPEILLSLIPNLTADILGSKFINALRKKCGLLVINSVIDPVQEDIETSTAVEFKRFLQSNIYKSQALIALNPLPTGRAKDVTGTLRISRGPCSIQGIIPDLQIAENEYLYLTDKDNTELFYS</sequence>
<reference evidence="3 4" key="1">
    <citation type="submission" date="2015-10" db="EMBL/GenBank/DDBJ databases">
        <title>Draft genomes sequences of Candida glabrata isolates 1A, 1B, 2A, 2B, 3A and 3B.</title>
        <authorList>
            <person name="Haavelsrud O.E."/>
            <person name="Gaustad P."/>
        </authorList>
    </citation>
    <scope>NUCLEOTIDE SEQUENCE [LARGE SCALE GENOMIC DNA]</scope>
    <source>
        <strain evidence="3">910700640</strain>
    </source>
</reference>
<comment type="similarity">
    <text evidence="2">Belongs to the ELP6 family.</text>
</comment>